<dbReference type="AlphaFoldDB" id="E4Z294"/>
<evidence type="ECO:0000259" key="7">
    <source>
        <dbReference type="PROSITE" id="PS50240"/>
    </source>
</evidence>
<organism evidence="8">
    <name type="scientific">Oikopleura dioica</name>
    <name type="common">Tunicate</name>
    <dbReference type="NCBI Taxonomy" id="34765"/>
    <lineage>
        <taxon>Eukaryota</taxon>
        <taxon>Metazoa</taxon>
        <taxon>Chordata</taxon>
        <taxon>Tunicata</taxon>
        <taxon>Appendicularia</taxon>
        <taxon>Copelata</taxon>
        <taxon>Oikopleuridae</taxon>
        <taxon>Oikopleura</taxon>
    </lineage>
</organism>
<dbReference type="EMBL" id="FN656665">
    <property type="protein sequence ID" value="CBY41822.1"/>
    <property type="molecule type" value="Genomic_DNA"/>
</dbReference>
<dbReference type="InterPro" id="IPR033116">
    <property type="entry name" value="TRYPSIN_SER"/>
</dbReference>
<dbReference type="Gene3D" id="2.40.10.10">
    <property type="entry name" value="Trypsin-like serine proteases"/>
    <property type="match status" value="1"/>
</dbReference>
<proteinExistence type="predicted"/>
<feature type="signal peptide" evidence="6">
    <location>
        <begin position="1"/>
        <end position="19"/>
    </location>
</feature>
<dbReference type="PANTHER" id="PTHR24253">
    <property type="entry name" value="TRANSMEMBRANE PROTEASE SERINE"/>
    <property type="match status" value="1"/>
</dbReference>
<dbReference type="InterPro" id="IPR043504">
    <property type="entry name" value="Peptidase_S1_PA_chymotrypsin"/>
</dbReference>
<evidence type="ECO:0000256" key="3">
    <source>
        <dbReference type="ARBA" id="ARBA00022729"/>
    </source>
</evidence>
<dbReference type="FunFam" id="2.40.10.10:FF:000054">
    <property type="entry name" value="Complement C1r subcomponent"/>
    <property type="match status" value="1"/>
</dbReference>
<evidence type="ECO:0000256" key="4">
    <source>
        <dbReference type="ARBA" id="ARBA00023157"/>
    </source>
</evidence>
<keyword evidence="4" id="KW-1015">Disulfide bond</keyword>
<protein>
    <recommendedName>
        <fullName evidence="7">Peptidase S1 domain-containing protein</fullName>
    </recommendedName>
</protein>
<keyword evidence="3 6" id="KW-0732">Signal</keyword>
<dbReference type="PROSITE" id="PS50240">
    <property type="entry name" value="TRYPSIN_DOM"/>
    <property type="match status" value="1"/>
</dbReference>
<dbReference type="InterPro" id="IPR016126">
    <property type="entry name" value="Secretoglobin"/>
</dbReference>
<gene>
    <name evidence="8" type="ORF">GSOID_T00023915001</name>
</gene>
<dbReference type="Pfam" id="PF00089">
    <property type="entry name" value="Trypsin"/>
    <property type="match status" value="1"/>
</dbReference>
<dbReference type="InterPro" id="IPR001314">
    <property type="entry name" value="Peptidase_S1A"/>
</dbReference>
<keyword evidence="2" id="KW-0964">Secreted</keyword>
<dbReference type="PROSITE" id="PS51311">
    <property type="entry name" value="SCGB"/>
    <property type="match status" value="1"/>
</dbReference>
<accession>E4Z294</accession>
<feature type="chain" id="PRO_5003194350" description="Peptidase S1 domain-containing protein" evidence="6">
    <location>
        <begin position="20"/>
        <end position="501"/>
    </location>
</feature>
<dbReference type="PROSITE" id="PS00135">
    <property type="entry name" value="TRYPSIN_SER"/>
    <property type="match status" value="1"/>
</dbReference>
<evidence type="ECO:0000256" key="2">
    <source>
        <dbReference type="ARBA" id="ARBA00022525"/>
    </source>
</evidence>
<evidence type="ECO:0000256" key="1">
    <source>
        <dbReference type="ARBA" id="ARBA00004613"/>
    </source>
</evidence>
<dbReference type="SMART" id="SM00020">
    <property type="entry name" value="Tryp_SPc"/>
    <property type="match status" value="1"/>
</dbReference>
<dbReference type="InterPro" id="IPR001254">
    <property type="entry name" value="Trypsin_dom"/>
</dbReference>
<reference evidence="8" key="1">
    <citation type="journal article" date="2010" name="Science">
        <title>Plasticity of animal genome architecture unmasked by rapid evolution of a pelagic tunicate.</title>
        <authorList>
            <person name="Denoeud F."/>
            <person name="Henriet S."/>
            <person name="Mungpakdee S."/>
            <person name="Aury J.M."/>
            <person name="Da Silva C."/>
            <person name="Brinkmann H."/>
            <person name="Mikhaleva J."/>
            <person name="Olsen L.C."/>
            <person name="Jubin C."/>
            <person name="Canestro C."/>
            <person name="Bouquet J.M."/>
            <person name="Danks G."/>
            <person name="Poulain J."/>
            <person name="Campsteijn C."/>
            <person name="Adamski M."/>
            <person name="Cross I."/>
            <person name="Yadetie F."/>
            <person name="Muffato M."/>
            <person name="Louis A."/>
            <person name="Butcher S."/>
            <person name="Tsagkogeorga G."/>
            <person name="Konrad A."/>
            <person name="Singh S."/>
            <person name="Jensen M.F."/>
            <person name="Cong E.H."/>
            <person name="Eikeseth-Otteraa H."/>
            <person name="Noel B."/>
            <person name="Anthouard V."/>
            <person name="Porcel B.M."/>
            <person name="Kachouri-Lafond R."/>
            <person name="Nishino A."/>
            <person name="Ugolini M."/>
            <person name="Chourrout P."/>
            <person name="Nishida H."/>
            <person name="Aasland R."/>
            <person name="Huzurbazar S."/>
            <person name="Westhof E."/>
            <person name="Delsuc F."/>
            <person name="Lehrach H."/>
            <person name="Reinhardt R."/>
            <person name="Weissenbach J."/>
            <person name="Roy S.W."/>
            <person name="Artiguenave F."/>
            <person name="Postlethwait J.H."/>
            <person name="Manak J.R."/>
            <person name="Thompson E.M."/>
            <person name="Jaillon O."/>
            <person name="Du Pasquier L."/>
            <person name="Boudinot P."/>
            <person name="Liberles D.A."/>
            <person name="Volff J.N."/>
            <person name="Philippe H."/>
            <person name="Lenhard B."/>
            <person name="Roest Crollius H."/>
            <person name="Wincker P."/>
            <person name="Chourrout D."/>
        </authorList>
    </citation>
    <scope>NUCLEOTIDE SEQUENCE [LARGE SCALE GENOMIC DNA]</scope>
</reference>
<dbReference type="InterPro" id="IPR009003">
    <property type="entry name" value="Peptidase_S1_PA"/>
</dbReference>
<keyword evidence="5" id="KW-0325">Glycoprotein</keyword>
<sequence>MSLLAIFFFLLNFLGLAEGTCNDSSCRKKVPTNGGLKENYEIRFKNYQREGQASELILMRDFVVKRNGEFVTQTGTPLIISTRIVNNQVILELVQRQKGRKSSLGTARIQNKLKNNSNTVDLSIRNCRNGFCEVRVKINGKDARKYFNRRNYPFKLSEVTLSKINFVACKNLDRTPGQTIAVNPCGESDQLIVHLNIECLYASEKLQRSREHVVGGVNAYPGLSPWTASIRSLMNENYRTCEVNVGTATLIDKCWLLTAKHVINIGSKLSAFKVRVGDFYNRGSSSKGQTYNCDQNEKRLNAFFSRVESEHESGIEEFIRHPTADVALIKMKTCVENYTKYIQPVCLPESLNEFSDDICGVVSGWGKSDPNQSPMEAPKILQISSIAHISEKQCKEEFDKQGTRIDHKFQSGILFCAGTPSTSKLTRDTCNGDSGGPFVSYGYREEDEFTEINEDYVRNDRAVLLGITSSGAENCDVYGFYSRVTSIMDWIYDVKINQKYN</sequence>
<dbReference type="PRINTS" id="PR00722">
    <property type="entry name" value="CHYMOTRYPSIN"/>
</dbReference>
<evidence type="ECO:0000256" key="6">
    <source>
        <dbReference type="SAM" id="SignalP"/>
    </source>
</evidence>
<dbReference type="SUPFAM" id="SSF50494">
    <property type="entry name" value="Trypsin-like serine proteases"/>
    <property type="match status" value="1"/>
</dbReference>
<name>E4Z294_OIKDI</name>
<dbReference type="GO" id="GO:0006508">
    <property type="term" value="P:proteolysis"/>
    <property type="evidence" value="ECO:0007669"/>
    <property type="project" value="InterPro"/>
</dbReference>
<dbReference type="GO" id="GO:0004252">
    <property type="term" value="F:serine-type endopeptidase activity"/>
    <property type="evidence" value="ECO:0007669"/>
    <property type="project" value="InterPro"/>
</dbReference>
<comment type="subcellular location">
    <subcellularLocation>
        <location evidence="1">Secreted</location>
    </subcellularLocation>
</comment>
<dbReference type="Proteomes" id="UP000011014">
    <property type="component" value="Unassembled WGS sequence"/>
</dbReference>
<dbReference type="CDD" id="cd00190">
    <property type="entry name" value="Tryp_SPc"/>
    <property type="match status" value="1"/>
</dbReference>
<dbReference type="PANTHER" id="PTHR24253:SF153">
    <property type="entry name" value="SERINE PROTEASE HEPSIN"/>
    <property type="match status" value="1"/>
</dbReference>
<evidence type="ECO:0000313" key="8">
    <source>
        <dbReference type="EMBL" id="CBY41822.1"/>
    </source>
</evidence>
<dbReference type="GO" id="GO:0005576">
    <property type="term" value="C:extracellular region"/>
    <property type="evidence" value="ECO:0007669"/>
    <property type="project" value="UniProtKB-SubCell"/>
</dbReference>
<feature type="domain" description="Peptidase S1" evidence="7">
    <location>
        <begin position="213"/>
        <end position="496"/>
    </location>
</feature>
<evidence type="ECO:0000256" key="5">
    <source>
        <dbReference type="ARBA" id="ARBA00023180"/>
    </source>
</evidence>